<dbReference type="SMART" id="SM00382">
    <property type="entry name" value="AAA"/>
    <property type="match status" value="2"/>
</dbReference>
<dbReference type="Gene3D" id="3.40.50.300">
    <property type="entry name" value="P-loop containing nucleotide triphosphate hydrolases"/>
    <property type="match status" value="2"/>
</dbReference>
<evidence type="ECO:0000256" key="10">
    <source>
        <dbReference type="SAM" id="MobiDB-lite"/>
    </source>
</evidence>
<keyword evidence="7 13" id="KW-0067">ATP-binding</keyword>
<dbReference type="InterPro" id="IPR003593">
    <property type="entry name" value="AAA+_ATPase"/>
</dbReference>
<feature type="region of interest" description="Disordered" evidence="10">
    <location>
        <begin position="1"/>
        <end position="23"/>
    </location>
</feature>
<dbReference type="PROSITE" id="PS51007">
    <property type="entry name" value="CYTC"/>
    <property type="match status" value="1"/>
</dbReference>
<evidence type="ECO:0000256" key="5">
    <source>
        <dbReference type="ARBA" id="ARBA00022737"/>
    </source>
</evidence>
<dbReference type="PROSITE" id="PS50893">
    <property type="entry name" value="ABC_TRANSPORTER_2"/>
    <property type="match status" value="2"/>
</dbReference>
<keyword evidence="14" id="KW-1185">Reference proteome</keyword>
<dbReference type="InterPro" id="IPR009056">
    <property type="entry name" value="Cyt_c-like_dom"/>
</dbReference>
<evidence type="ECO:0000313" key="14">
    <source>
        <dbReference type="Proteomes" id="UP000735592"/>
    </source>
</evidence>
<evidence type="ECO:0000256" key="6">
    <source>
        <dbReference type="ARBA" id="ARBA00022741"/>
    </source>
</evidence>
<dbReference type="EMBL" id="WNKW01000013">
    <property type="protein sequence ID" value="MTW35469.1"/>
    <property type="molecule type" value="Genomic_DNA"/>
</dbReference>
<sequence length="517" mass="55159">MAARAEPRVAGCRSAGRSSKGRTMNSLPILKAREVHKQFADSPVLRGVHFELQAGQVHAVLGSNGAGKSVLMRIFSGILAPDRGQILLDGKVHTFADAGAARRAGIAMVHQELSLISSMTVAENIFLTRWNDGWTRFVDEAAMMRAASALLSRYDIELYPWQTVGSLTRGQQQLLEIAKALSGKVRVLILDEPSANLTAAEVRLLYRTVKRLAAQGMAIIYITHRLRDVFEVCDQLSILRDGRIAHTLPVAATSAQAVLTLMTAQLPSASWPAVNVPADDTAPLLQLRQSGRQQAALSVRAGEIVGLSGSGASAMLEAIFGLQALHGYTLALSGQEVHVRHPSEAIAHGLHLLPGDRRRAGLVLGLSVSENILLSLFDRLSTALLIDDARGQQIVTGLLRRLGLKTEDPGQQVRQLSGGHQQKVLMARALSTDGRILLLDEPGSGMDVQAQSVLWQIVRNYAAQGNAVLIASSDYAMLAALCDTCHLLADDGIGPPLAAAAGQQALLGALHGTPCQP</sequence>
<dbReference type="GO" id="GO:0005524">
    <property type="term" value="F:ATP binding"/>
    <property type="evidence" value="ECO:0007669"/>
    <property type="project" value="UniProtKB-KW"/>
</dbReference>
<keyword evidence="1" id="KW-0813">Transport</keyword>
<keyword evidence="9" id="KW-0349">Heme</keyword>
<protein>
    <submittedName>
        <fullName evidence="13">ATP-binding cassette domain-containing protein</fullName>
    </submittedName>
</protein>
<dbReference type="InterPro" id="IPR003439">
    <property type="entry name" value="ABC_transporter-like_ATP-bd"/>
</dbReference>
<reference evidence="13 14" key="1">
    <citation type="submission" date="2019-11" db="EMBL/GenBank/DDBJ databases">
        <title>Type strains purchased from KCTC, JCM and DSMZ.</title>
        <authorList>
            <person name="Lu H."/>
        </authorList>
    </citation>
    <scope>NUCLEOTIDE SEQUENCE [LARGE SCALE GENOMIC DNA]</scope>
    <source>
        <strain evidence="13 14">DSM 103461</strain>
    </source>
</reference>
<dbReference type="Proteomes" id="UP000735592">
    <property type="component" value="Unassembled WGS sequence"/>
</dbReference>
<evidence type="ECO:0000256" key="1">
    <source>
        <dbReference type="ARBA" id="ARBA00022448"/>
    </source>
</evidence>
<name>A0ABW9SXT1_9BURK</name>
<evidence type="ECO:0000256" key="9">
    <source>
        <dbReference type="PROSITE-ProRule" id="PRU00433"/>
    </source>
</evidence>
<dbReference type="InterPro" id="IPR050107">
    <property type="entry name" value="ABC_carbohydrate_import_ATPase"/>
</dbReference>
<evidence type="ECO:0000256" key="8">
    <source>
        <dbReference type="ARBA" id="ARBA00023004"/>
    </source>
</evidence>
<gene>
    <name evidence="13" type="ORF">GM655_21990</name>
</gene>
<dbReference type="CDD" id="cd03216">
    <property type="entry name" value="ABC_Carb_Monos_I"/>
    <property type="match status" value="1"/>
</dbReference>
<feature type="domain" description="Cytochrome c" evidence="12">
    <location>
        <begin position="460"/>
        <end position="517"/>
    </location>
</feature>
<dbReference type="PANTHER" id="PTHR43790">
    <property type="entry name" value="CARBOHYDRATE TRANSPORT ATP-BINDING PROTEIN MG119-RELATED"/>
    <property type="match status" value="1"/>
</dbReference>
<feature type="domain" description="ABC transporter" evidence="11">
    <location>
        <begin position="276"/>
        <end position="515"/>
    </location>
</feature>
<evidence type="ECO:0000259" key="12">
    <source>
        <dbReference type="PROSITE" id="PS51007"/>
    </source>
</evidence>
<feature type="domain" description="ABC transporter" evidence="11">
    <location>
        <begin position="30"/>
        <end position="266"/>
    </location>
</feature>
<keyword evidence="8 9" id="KW-0408">Iron</keyword>
<keyword evidence="5" id="KW-0677">Repeat</keyword>
<evidence type="ECO:0000256" key="3">
    <source>
        <dbReference type="ARBA" id="ARBA00022597"/>
    </source>
</evidence>
<organism evidence="13 14">
    <name type="scientific">Pseudoduganella danionis</name>
    <dbReference type="NCBI Taxonomy" id="1890295"/>
    <lineage>
        <taxon>Bacteria</taxon>
        <taxon>Pseudomonadati</taxon>
        <taxon>Pseudomonadota</taxon>
        <taxon>Betaproteobacteria</taxon>
        <taxon>Burkholderiales</taxon>
        <taxon>Oxalobacteraceae</taxon>
        <taxon>Telluria group</taxon>
        <taxon>Pseudoduganella</taxon>
    </lineage>
</organism>
<accession>A0ABW9SXT1</accession>
<evidence type="ECO:0000256" key="2">
    <source>
        <dbReference type="ARBA" id="ARBA00022475"/>
    </source>
</evidence>
<comment type="caution">
    <text evidence="13">The sequence shown here is derived from an EMBL/GenBank/DDBJ whole genome shotgun (WGS) entry which is preliminary data.</text>
</comment>
<keyword evidence="2" id="KW-1003">Cell membrane</keyword>
<dbReference type="PANTHER" id="PTHR43790:SF9">
    <property type="entry name" value="GALACTOFURANOSE TRANSPORTER ATP-BINDING PROTEIN YTFR"/>
    <property type="match status" value="1"/>
</dbReference>
<proteinExistence type="predicted"/>
<keyword evidence="2" id="KW-0472">Membrane</keyword>
<evidence type="ECO:0000256" key="4">
    <source>
        <dbReference type="ARBA" id="ARBA00022723"/>
    </source>
</evidence>
<keyword evidence="3" id="KW-0762">Sugar transport</keyword>
<keyword evidence="6" id="KW-0547">Nucleotide-binding</keyword>
<keyword evidence="4 9" id="KW-0479">Metal-binding</keyword>
<dbReference type="SUPFAM" id="SSF52540">
    <property type="entry name" value="P-loop containing nucleoside triphosphate hydrolases"/>
    <property type="match status" value="2"/>
</dbReference>
<dbReference type="InterPro" id="IPR027417">
    <property type="entry name" value="P-loop_NTPase"/>
</dbReference>
<evidence type="ECO:0000256" key="7">
    <source>
        <dbReference type="ARBA" id="ARBA00022840"/>
    </source>
</evidence>
<evidence type="ECO:0000313" key="13">
    <source>
        <dbReference type="EMBL" id="MTW35469.1"/>
    </source>
</evidence>
<dbReference type="Pfam" id="PF00005">
    <property type="entry name" value="ABC_tran"/>
    <property type="match status" value="2"/>
</dbReference>
<evidence type="ECO:0000259" key="11">
    <source>
        <dbReference type="PROSITE" id="PS50893"/>
    </source>
</evidence>